<sequence>MTNDTLSAGLSNPFSTGGGGVAFEQLVGASYLVSLLAGDIPRGLDWGISKAVAFQQRMSGYLLDDVVVTATDGQRQRKLALQVKHDLTFSDAPSNTEFARVIADCWGTFAGAQGSCFDESTDRVGIGIGVYQRKVARHFQQLLGWSRKSASAADFIRLVQVSGFSSDEKRKYLGVITNLLARAKGAEVTDDETWRFLRCLVVIHFDVENPGSRDSTHCWNRLLDVMKERDAGSARLLLDALTALAAEYARSGGVLDETTVRGRVSPAIGLKDSPDFASDLRSLREHSDRVLGSIDHTIGGRIHLPRLGVVEQLEASIDAKDMIVITGEPMLGKSALLKLLATRLRNEGEIIALSVERLWGTTIEGFLHNINVQSDLKDILSAVGAAPFRCILIDGLERVTDQDKRRVLNDIITEVRGYNNSVLTKGGHRQNCWKLVFTCRRQEATEVLQHLETRKNLVDRSLEILEVGSLNGDEVAEVVDQLPKLRSLAKQTHLKEILSRPLVLDILTLPDVSPPPGAVPRVLTESWLIDWFWKEVVRRANSYRPGRGSPDKREELMIRLAEESLKGCELGADGLDVEALSGLLSDRLVVKEGPHLRFGHDVFEDWASTVLLHHHEADVAGFLAQTGEPLSLTRPFRLYSSKLLEVEQSPDRWLKLLRSVESSSGLSPRWHQTALAAPLLSPLLRQLLTQLRGPLFEDDASLLNEVLKVLRTVCVRPSPTALLLFGDLPESELEKYLAYLTVPDPEQWIPVIELVLADPDMIKGTTALEFSYIAEKWMTNTEKTQPLRVATAKTTLGILNGGLLESYELEPKNRYLKSVLWAADSLPEVVDKFVREKAPGNHAEGTRGFEDLFLDNGWVPIVKHLPRTAVDVLKIILCKELEPGRYGTFDHLLMNLGIRSTRWNPPTYFKGPFLGLLRLHSDEGLELIHHVTNHATRCWRMREEQEWGRSPSPQTVRLRESDVHVWGDELVFGWYRYPSVAPEPVTCALMALEYWMREKVKSGADPGGLFDGVLGATESVAVVGVCLSVALANYQKCMEAAIPIVENPAFWVMDTKRAVQDMMAEGGIIGLSTYLSLGHDKGDYKILLDLSREPHRRLDIHIFALPILVSGSEANRRRFQDAMDSFPDNPPILYEDEKENHRLLQDRIETCKIMAAQADLENYETFDTGVKGGAGIRFRLPPELEKKQEEKLRILEERKKLDVFQVWSMNFLDRGDVGQAYTMESAMGYAQRLASLDDPSYRPRSFLEDSEIRAQAIAAFAATLVVHQWEWAEKNRHISWCRDQLLTASRRQEPPPELHDQVSMYSMGYRRSAARALPLVLLRFPEDKGVRRALLRLALHRNHEVRAYLFSGLKALWATDEKAVRSYINAVVKSSLRRGVDQKFWFLKKQEGVRVAWGRFSLRKMIIKHVQRIASLLRVQFHPRKIGDCTLDDVDLEYLQSTLYCLPWGTQILQISPNRRLLDFLENLLVFTVNNYIHFEKEGRSFNEWAHQHWNDLLFPSVANALLRLPENTSVRRFYDAILGNWEEAPAMMEEFLRKLRLVGTQPELEDRLVELWLDIGHHVLSSSYCKSLGGRLRDDIRNILGLLIFADPTGVMVWRIEQWEPLKRVTGFIGSWCDAVGHHPQCFSSLVMLLKTIGFCLVPESGIGWLYGCIHGVSDFGDFFEKSKATSPLAELLHDSWAKYASAIRQKPETLRQFAFLVDQVAEQGEGIAIRLQSKLQQDTRD</sequence>
<name>A0A523UYA3_UNCT6</name>
<gene>
    <name evidence="1" type="ORF">E3J62_01315</name>
</gene>
<comment type="caution">
    <text evidence="1">The sequence shown here is derived from an EMBL/GenBank/DDBJ whole genome shotgun (WGS) entry which is preliminary data.</text>
</comment>
<proteinExistence type="predicted"/>
<dbReference type="Proteomes" id="UP000315525">
    <property type="component" value="Unassembled WGS sequence"/>
</dbReference>
<dbReference type="SUPFAM" id="SSF52540">
    <property type="entry name" value="P-loop containing nucleoside triphosphate hydrolases"/>
    <property type="match status" value="1"/>
</dbReference>
<evidence type="ECO:0000313" key="1">
    <source>
        <dbReference type="EMBL" id="TET47497.1"/>
    </source>
</evidence>
<protein>
    <recommendedName>
        <fullName evidence="3">ATP-binding protein</fullName>
    </recommendedName>
</protein>
<accession>A0A523UYA3</accession>
<evidence type="ECO:0008006" key="3">
    <source>
        <dbReference type="Google" id="ProtNLM"/>
    </source>
</evidence>
<reference evidence="1 2" key="1">
    <citation type="submission" date="2019-03" db="EMBL/GenBank/DDBJ databases">
        <title>Metabolic potential of uncultured bacteria and archaea associated with petroleum seepage in deep-sea sediments.</title>
        <authorList>
            <person name="Dong X."/>
            <person name="Hubert C."/>
        </authorList>
    </citation>
    <scope>NUCLEOTIDE SEQUENCE [LARGE SCALE GENOMIC DNA]</scope>
    <source>
        <strain evidence="1">E44_bin18</strain>
    </source>
</reference>
<dbReference type="EMBL" id="SOJN01000019">
    <property type="protein sequence ID" value="TET47497.1"/>
    <property type="molecule type" value="Genomic_DNA"/>
</dbReference>
<dbReference type="InterPro" id="IPR027417">
    <property type="entry name" value="P-loop_NTPase"/>
</dbReference>
<organism evidence="1 2">
    <name type="scientific">candidate division TA06 bacterium</name>
    <dbReference type="NCBI Taxonomy" id="2250710"/>
    <lineage>
        <taxon>Bacteria</taxon>
        <taxon>Bacteria division TA06</taxon>
    </lineage>
</organism>
<evidence type="ECO:0000313" key="2">
    <source>
        <dbReference type="Proteomes" id="UP000315525"/>
    </source>
</evidence>